<dbReference type="EMBL" id="JH600070">
    <property type="protein sequence ID" value="EIJ43288.1"/>
    <property type="molecule type" value="Genomic_DNA"/>
</dbReference>
<evidence type="ECO:0000313" key="2">
    <source>
        <dbReference type="Proteomes" id="UP000005744"/>
    </source>
</evidence>
<sequence>MGQSICLSLVTKVYVAKPKRKPLDLEKLTLTFKQELPLDLSLFDFSETEEEYCWNIKPTELEQGLLPFLEAFYSQYYTHPNYIEGYQRILDRLRQERNALYYLDVAKCKYQECFQDDSKILDYLPYRHEYGSSVRFHFDAIILALAGKIYLEMSGGLLKFLNESVQLRFKAFPLAKCLNLYISE</sequence>
<dbReference type="Proteomes" id="UP000005744">
    <property type="component" value="Unassembled WGS sequence"/>
</dbReference>
<dbReference type="OrthoDB" id="770113at2"/>
<gene>
    <name evidence="1" type="ORF">BegalDRAFT_2437</name>
</gene>
<name>I3CI45_9GAMM</name>
<dbReference type="STRING" id="395493.BegalDRAFT_2437"/>
<dbReference type="RefSeq" id="WP_002690354.1">
    <property type="nucleotide sequence ID" value="NZ_JH600070.1"/>
</dbReference>
<proteinExistence type="predicted"/>
<reference evidence="1 2" key="1">
    <citation type="submission" date="2011-11" db="EMBL/GenBank/DDBJ databases">
        <title>Improved High-Quality Draft sequence of Beggiatoa alba B18lD.</title>
        <authorList>
            <consortium name="US DOE Joint Genome Institute"/>
            <person name="Lucas S."/>
            <person name="Han J."/>
            <person name="Lapidus A."/>
            <person name="Cheng J.-F."/>
            <person name="Goodwin L."/>
            <person name="Pitluck S."/>
            <person name="Peters L."/>
            <person name="Mikhailova N."/>
            <person name="Held B."/>
            <person name="Detter J.C."/>
            <person name="Han C."/>
            <person name="Tapia R."/>
            <person name="Land M."/>
            <person name="Hauser L."/>
            <person name="Kyrpides N."/>
            <person name="Ivanova N."/>
            <person name="Pagani I."/>
            <person name="Samuel K."/>
            <person name="Teske A."/>
            <person name="Mueller J."/>
            <person name="Woyke T."/>
        </authorList>
    </citation>
    <scope>NUCLEOTIDE SEQUENCE [LARGE SCALE GENOMIC DNA]</scope>
    <source>
        <strain evidence="1 2">B18LD</strain>
    </source>
</reference>
<accession>I3CI45</accession>
<dbReference type="AlphaFoldDB" id="I3CI45"/>
<protein>
    <submittedName>
        <fullName evidence="1">Uncharacterized protein</fullName>
    </submittedName>
</protein>
<dbReference type="eggNOG" id="ENOG50345D1">
    <property type="taxonomic scope" value="Bacteria"/>
</dbReference>
<organism evidence="1 2">
    <name type="scientific">Beggiatoa alba B18LD</name>
    <dbReference type="NCBI Taxonomy" id="395493"/>
    <lineage>
        <taxon>Bacteria</taxon>
        <taxon>Pseudomonadati</taxon>
        <taxon>Pseudomonadota</taxon>
        <taxon>Gammaproteobacteria</taxon>
        <taxon>Thiotrichales</taxon>
        <taxon>Thiotrichaceae</taxon>
        <taxon>Beggiatoa</taxon>
    </lineage>
</organism>
<evidence type="ECO:0000313" key="1">
    <source>
        <dbReference type="EMBL" id="EIJ43288.1"/>
    </source>
</evidence>
<keyword evidence="2" id="KW-1185">Reference proteome</keyword>
<dbReference type="HOGENOM" id="CLU_1465514_0_0_6"/>